<gene>
    <name evidence="2" type="ORF">ACFOVS_07295</name>
</gene>
<feature type="signal peptide" evidence="1">
    <location>
        <begin position="1"/>
        <end position="25"/>
    </location>
</feature>
<evidence type="ECO:0000256" key="1">
    <source>
        <dbReference type="SAM" id="SignalP"/>
    </source>
</evidence>
<comment type="caution">
    <text evidence="2">The sequence shown here is derived from an EMBL/GenBank/DDBJ whole genome shotgun (WGS) entry which is preliminary data.</text>
</comment>
<protein>
    <submittedName>
        <fullName evidence="2">Uncharacterized protein</fullName>
    </submittedName>
</protein>
<feature type="chain" id="PRO_5046712997" evidence="1">
    <location>
        <begin position="26"/>
        <end position="104"/>
    </location>
</feature>
<name>A0ABV8E617_9HYPH</name>
<dbReference type="Proteomes" id="UP001595697">
    <property type="component" value="Unassembled WGS sequence"/>
</dbReference>
<dbReference type="EMBL" id="JBHSBD010000028">
    <property type="protein sequence ID" value="MFC3967933.1"/>
    <property type="molecule type" value="Genomic_DNA"/>
</dbReference>
<evidence type="ECO:0000313" key="3">
    <source>
        <dbReference type="Proteomes" id="UP001595697"/>
    </source>
</evidence>
<evidence type="ECO:0000313" key="2">
    <source>
        <dbReference type="EMBL" id="MFC3967933.1"/>
    </source>
</evidence>
<reference evidence="3" key="1">
    <citation type="journal article" date="2019" name="Int. J. Syst. Evol. Microbiol.">
        <title>The Global Catalogue of Microorganisms (GCM) 10K type strain sequencing project: providing services to taxonomists for standard genome sequencing and annotation.</title>
        <authorList>
            <consortium name="The Broad Institute Genomics Platform"/>
            <consortium name="The Broad Institute Genome Sequencing Center for Infectious Disease"/>
            <person name="Wu L."/>
            <person name="Ma J."/>
        </authorList>
    </citation>
    <scope>NUCLEOTIDE SEQUENCE [LARGE SCALE GENOMIC DNA]</scope>
    <source>
        <strain evidence="3">TBRC 5781</strain>
    </source>
</reference>
<proteinExistence type="predicted"/>
<organism evidence="2 3">
    <name type="scientific">Rhizobium lemnae</name>
    <dbReference type="NCBI Taxonomy" id="1214924"/>
    <lineage>
        <taxon>Bacteria</taxon>
        <taxon>Pseudomonadati</taxon>
        <taxon>Pseudomonadota</taxon>
        <taxon>Alphaproteobacteria</taxon>
        <taxon>Hyphomicrobiales</taxon>
        <taxon>Rhizobiaceae</taxon>
        <taxon>Rhizobium/Agrobacterium group</taxon>
        <taxon>Rhizobium</taxon>
    </lineage>
</organism>
<keyword evidence="3" id="KW-1185">Reference proteome</keyword>
<dbReference type="RefSeq" id="WP_247260764.1">
    <property type="nucleotide sequence ID" value="NZ_JALJQZ010000012.1"/>
</dbReference>
<sequence length="104" mass="11982">MKLMSAVVLAAVVALPAISASAVNAREIERYEYKDTRECYRVQKVPAKIVIETRGQLVRPGGWEWKDDEFEGKSRVEMRKLDDVYIAVPREEEPQHTTLFKIKC</sequence>
<accession>A0ABV8E617</accession>
<keyword evidence="1" id="KW-0732">Signal</keyword>